<protein>
    <recommendedName>
        <fullName evidence="1">HTH marR-type domain-containing protein</fullName>
    </recommendedName>
</protein>
<dbReference type="Gene3D" id="1.10.10.10">
    <property type="entry name" value="Winged helix-like DNA-binding domain superfamily/Winged helix DNA-binding domain"/>
    <property type="match status" value="1"/>
</dbReference>
<dbReference type="InterPro" id="IPR036388">
    <property type="entry name" value="WH-like_DNA-bd_sf"/>
</dbReference>
<gene>
    <name evidence="2" type="ORF">AT274_00085</name>
</gene>
<dbReference type="GO" id="GO:0003700">
    <property type="term" value="F:DNA-binding transcription factor activity"/>
    <property type="evidence" value="ECO:0007669"/>
    <property type="project" value="InterPro"/>
</dbReference>
<dbReference type="AlphaFoldDB" id="A0A150B7E2"/>
<dbReference type="Proteomes" id="UP000075591">
    <property type="component" value="Unassembled WGS sequence"/>
</dbReference>
<sequence length="194" mass="22264">MSKFVNLEQAEKNARLRDIENSKILSEEEMYIANELQAKAGLRGMKLVPERKVKNKAKFVQIIQQNIQYLFEIDYLTNAEKVFLLDISMCVGFLSNCLVSDINSKEQIPLTQRELAKKIGRHETKVSPLVRKLIDKGIIARSESGVDDNNVRAYALFINPHVMFSGNRDEVNPTLKAMFRKVPKQLKNLPIKLF</sequence>
<accession>A0A150B7E2</accession>
<reference evidence="2 3" key="1">
    <citation type="submission" date="2015-12" db="EMBL/GenBank/DDBJ databases">
        <title>Bacillus cereus Group isolate.</title>
        <authorList>
            <person name="Kovac J."/>
        </authorList>
    </citation>
    <scope>NUCLEOTIDE SEQUENCE [LARGE SCALE GENOMIC DNA]</scope>
    <source>
        <strain evidence="2 3">FSL W8-0275</strain>
    </source>
</reference>
<proteinExistence type="predicted"/>
<dbReference type="InterPro" id="IPR036390">
    <property type="entry name" value="WH_DNA-bd_sf"/>
</dbReference>
<comment type="caution">
    <text evidence="2">The sequence shown here is derived from an EMBL/GenBank/DDBJ whole genome shotgun (WGS) entry which is preliminary data.</text>
</comment>
<evidence type="ECO:0000313" key="3">
    <source>
        <dbReference type="Proteomes" id="UP000075591"/>
    </source>
</evidence>
<evidence type="ECO:0000259" key="1">
    <source>
        <dbReference type="Pfam" id="PF01047"/>
    </source>
</evidence>
<dbReference type="RefSeq" id="WP_000033343.1">
    <property type="nucleotide sequence ID" value="NZ_LOMT01000004.1"/>
</dbReference>
<evidence type="ECO:0000313" key="2">
    <source>
        <dbReference type="EMBL" id="KXY03885.1"/>
    </source>
</evidence>
<dbReference type="PATRIC" id="fig|1396.435.peg.864"/>
<dbReference type="SUPFAM" id="SSF46785">
    <property type="entry name" value="Winged helix' DNA-binding domain"/>
    <property type="match status" value="1"/>
</dbReference>
<name>A0A150B7E2_BACCE</name>
<dbReference type="Pfam" id="PF01047">
    <property type="entry name" value="MarR"/>
    <property type="match status" value="1"/>
</dbReference>
<feature type="domain" description="HTH marR-type" evidence="1">
    <location>
        <begin position="106"/>
        <end position="145"/>
    </location>
</feature>
<dbReference type="EMBL" id="LOMT01000004">
    <property type="protein sequence ID" value="KXY03885.1"/>
    <property type="molecule type" value="Genomic_DNA"/>
</dbReference>
<organism evidence="2 3">
    <name type="scientific">Bacillus cereus</name>
    <dbReference type="NCBI Taxonomy" id="1396"/>
    <lineage>
        <taxon>Bacteria</taxon>
        <taxon>Bacillati</taxon>
        <taxon>Bacillota</taxon>
        <taxon>Bacilli</taxon>
        <taxon>Bacillales</taxon>
        <taxon>Bacillaceae</taxon>
        <taxon>Bacillus</taxon>
        <taxon>Bacillus cereus group</taxon>
    </lineage>
</organism>
<dbReference type="InterPro" id="IPR000835">
    <property type="entry name" value="HTH_MarR-typ"/>
</dbReference>